<dbReference type="Pfam" id="PF00640">
    <property type="entry name" value="PID"/>
    <property type="match status" value="1"/>
</dbReference>
<feature type="region of interest" description="Disordered" evidence="2">
    <location>
        <begin position="247"/>
        <end position="297"/>
    </location>
</feature>
<feature type="domain" description="PID" evidence="3">
    <location>
        <begin position="54"/>
        <end position="192"/>
    </location>
</feature>
<reference evidence="5" key="1">
    <citation type="submission" date="2022-11" db="UniProtKB">
        <authorList>
            <consortium name="WormBaseParasite"/>
        </authorList>
    </citation>
    <scope>IDENTIFICATION</scope>
</reference>
<dbReference type="AlphaFoldDB" id="A0A914UY39"/>
<keyword evidence="4" id="KW-1185">Reference proteome</keyword>
<evidence type="ECO:0000313" key="5">
    <source>
        <dbReference type="WBParaSite" id="PSAMB.scaffold1355size32595.g12615.t1"/>
    </source>
</evidence>
<dbReference type="PANTHER" id="PTHR11232:SF77">
    <property type="entry name" value="GULP PTB DOMAIN CONTAINING ENGULFMENT ADAPTOR 1"/>
    <property type="match status" value="1"/>
</dbReference>
<evidence type="ECO:0000256" key="1">
    <source>
        <dbReference type="SAM" id="Coils"/>
    </source>
</evidence>
<name>A0A914UY39_9BILA</name>
<evidence type="ECO:0000256" key="2">
    <source>
        <dbReference type="SAM" id="MobiDB-lite"/>
    </source>
</evidence>
<evidence type="ECO:0000313" key="4">
    <source>
        <dbReference type="Proteomes" id="UP000887566"/>
    </source>
</evidence>
<sequence length="421" mass="46019">MTSVPKEVYKTIKRSLSATTNASGFGGTGGARYHGYSGSKQWIHPPDVLNHGRVEYSVKMLGQTEVAAAKGTEVIRDAIQKIRFGLQVNRSITGNSGAKLQKVDLQINVDGLTVADTKTKMVLFKYPLHRISFCADDKHDKRVFSFIAKADLVTRHDCFVFLSDKLAEEITLTIGEAFDLAYQKFLNNNGRELENKKQLILLRKRIAELEGENTNLKEQLAANNRHETNLAAVNRHETNVAAVDNHVTKPSWESLVTPTPQLPSTPMPTGPPPGLKPPPSRKTTNGENGSSLLAGGPLVGRKLENLQLDQMEDLFDDSFDPRASERVVKDPFGLDPFDTTFATDLVAGASRARTEHEPTPQDFEQMITMVDERLAEMRDGFKRGLSVGDTGDADLLGDLVPTMAGASSSSNGHLSSVANGH</sequence>
<protein>
    <submittedName>
        <fullName evidence="5">PID domain-containing protein</fullName>
    </submittedName>
</protein>
<dbReference type="PANTHER" id="PTHR11232">
    <property type="entry name" value="PHOSPHOTYROSINE INTERACTION DOMAIN-CONTAINING FAMILY MEMBER"/>
    <property type="match status" value="1"/>
</dbReference>
<dbReference type="InterPro" id="IPR011993">
    <property type="entry name" value="PH-like_dom_sf"/>
</dbReference>
<accession>A0A914UY39</accession>
<organism evidence="4 5">
    <name type="scientific">Plectus sambesii</name>
    <dbReference type="NCBI Taxonomy" id="2011161"/>
    <lineage>
        <taxon>Eukaryota</taxon>
        <taxon>Metazoa</taxon>
        <taxon>Ecdysozoa</taxon>
        <taxon>Nematoda</taxon>
        <taxon>Chromadorea</taxon>
        <taxon>Plectida</taxon>
        <taxon>Plectina</taxon>
        <taxon>Plectoidea</taxon>
        <taxon>Plectidae</taxon>
        <taxon>Plectus</taxon>
    </lineage>
</organism>
<dbReference type="Gene3D" id="2.30.29.30">
    <property type="entry name" value="Pleckstrin-homology domain (PH domain)/Phosphotyrosine-binding domain (PTB)"/>
    <property type="match status" value="1"/>
</dbReference>
<dbReference type="SMART" id="SM00462">
    <property type="entry name" value="PTB"/>
    <property type="match status" value="1"/>
</dbReference>
<feature type="coiled-coil region" evidence="1">
    <location>
        <begin position="199"/>
        <end position="226"/>
    </location>
</feature>
<dbReference type="PROSITE" id="PS01179">
    <property type="entry name" value="PID"/>
    <property type="match status" value="1"/>
</dbReference>
<dbReference type="Proteomes" id="UP000887566">
    <property type="component" value="Unplaced"/>
</dbReference>
<dbReference type="InterPro" id="IPR006020">
    <property type="entry name" value="PTB/PI_dom"/>
</dbReference>
<evidence type="ECO:0000259" key="3">
    <source>
        <dbReference type="PROSITE" id="PS01179"/>
    </source>
</evidence>
<keyword evidence="1" id="KW-0175">Coiled coil</keyword>
<dbReference type="InterPro" id="IPR051133">
    <property type="entry name" value="Adapter_Engulfment-Domain"/>
</dbReference>
<dbReference type="WBParaSite" id="PSAMB.scaffold1355size32595.g12615.t1">
    <property type="protein sequence ID" value="PSAMB.scaffold1355size32595.g12615.t1"/>
    <property type="gene ID" value="PSAMB.scaffold1355size32595.g12615"/>
</dbReference>
<dbReference type="CDD" id="cd01273">
    <property type="entry name" value="PTB_CED-6"/>
    <property type="match status" value="1"/>
</dbReference>
<feature type="compositionally biased region" description="Pro residues" evidence="2">
    <location>
        <begin position="260"/>
        <end position="280"/>
    </location>
</feature>
<proteinExistence type="predicted"/>
<feature type="compositionally biased region" description="Polar residues" evidence="2">
    <location>
        <begin position="281"/>
        <end position="291"/>
    </location>
</feature>
<dbReference type="SUPFAM" id="SSF50729">
    <property type="entry name" value="PH domain-like"/>
    <property type="match status" value="1"/>
</dbReference>